<keyword evidence="4" id="KW-0812">Transmembrane</keyword>
<evidence type="ECO:0000313" key="6">
    <source>
        <dbReference type="Proteomes" id="UP000053831"/>
    </source>
</evidence>
<feature type="region of interest" description="Disordered" evidence="3">
    <location>
        <begin position="63"/>
        <end position="84"/>
    </location>
</feature>
<dbReference type="HAMAP" id="MF_00376">
    <property type="entry name" value="Dephospho_CoA_kinase"/>
    <property type="match status" value="1"/>
</dbReference>
<dbReference type="InterPro" id="IPR027417">
    <property type="entry name" value="P-loop_NTPase"/>
</dbReference>
<sequence length="271" mass="30440">MLIIGLTGGIATGKSTVSKMLSSPPYSLPVVDADLIARQVVSPGASAYAMIVEYFGPSTPDLLVPPSDTMPEDGPDGRGRPLNRHALGRRVFGTDEAAARDRDVLNGIVHPAVRWEMARQVFGWYLRGSWAVVLDVPLLYETQLDRFCGATVVVALRDQDEQLRRLVRRDAHLAREDALRRIESQDGVEAKAERCRARGGFALDNGGSREDLERQLAVEMQRVRGENPRWWAWLLLGCPPLALAVGVRRLWMNNRFEKAWEEKEKKEMKRL</sequence>
<dbReference type="CDD" id="cd02022">
    <property type="entry name" value="DPCK"/>
    <property type="match status" value="1"/>
</dbReference>
<keyword evidence="5" id="KW-0418">Kinase</keyword>
<dbReference type="EMBL" id="LGSR01000020">
    <property type="protein sequence ID" value="KOS19520.1"/>
    <property type="molecule type" value="Genomic_DNA"/>
</dbReference>
<dbReference type="GO" id="GO:0005524">
    <property type="term" value="F:ATP binding"/>
    <property type="evidence" value="ECO:0007669"/>
    <property type="project" value="UniProtKB-KW"/>
</dbReference>
<keyword evidence="1" id="KW-0547">Nucleotide-binding</keyword>
<dbReference type="Proteomes" id="UP000053831">
    <property type="component" value="Unassembled WGS sequence"/>
</dbReference>
<gene>
    <name evidence="5" type="ORF">ESCO_001162</name>
</gene>
<dbReference type="Pfam" id="PF01121">
    <property type="entry name" value="CoaE"/>
    <property type="match status" value="1"/>
</dbReference>
<dbReference type="STRING" id="150374.A0A0M8N424"/>
<name>A0A0M8N424_ESCWE</name>
<proteinExistence type="inferred from homology"/>
<protein>
    <submittedName>
        <fullName evidence="5">Dephospho-CoA kinase CAB5</fullName>
    </submittedName>
</protein>
<dbReference type="Gene3D" id="3.40.50.300">
    <property type="entry name" value="P-loop containing nucleotide triphosphate hydrolases"/>
    <property type="match status" value="1"/>
</dbReference>
<feature type="transmembrane region" description="Helical" evidence="4">
    <location>
        <begin position="230"/>
        <end position="251"/>
    </location>
</feature>
<evidence type="ECO:0000256" key="3">
    <source>
        <dbReference type="SAM" id="MobiDB-lite"/>
    </source>
</evidence>
<evidence type="ECO:0000313" key="5">
    <source>
        <dbReference type="EMBL" id="KOS19520.1"/>
    </source>
</evidence>
<dbReference type="NCBIfam" id="TIGR00152">
    <property type="entry name" value="dephospho-CoA kinase"/>
    <property type="match status" value="1"/>
</dbReference>
<dbReference type="AlphaFoldDB" id="A0A0M8N424"/>
<dbReference type="GO" id="GO:0015937">
    <property type="term" value="P:coenzyme A biosynthetic process"/>
    <property type="evidence" value="ECO:0007669"/>
    <property type="project" value="InterPro"/>
</dbReference>
<dbReference type="GO" id="GO:0004140">
    <property type="term" value="F:dephospho-CoA kinase activity"/>
    <property type="evidence" value="ECO:0007669"/>
    <property type="project" value="InterPro"/>
</dbReference>
<dbReference type="OrthoDB" id="247245at2759"/>
<keyword evidence="4" id="KW-1133">Transmembrane helix</keyword>
<evidence type="ECO:0000256" key="2">
    <source>
        <dbReference type="ARBA" id="ARBA00022840"/>
    </source>
</evidence>
<comment type="caution">
    <text evidence="5">The sequence shown here is derived from an EMBL/GenBank/DDBJ whole genome shotgun (WGS) entry which is preliminary data.</text>
</comment>
<keyword evidence="6" id="KW-1185">Reference proteome</keyword>
<dbReference type="PANTHER" id="PTHR10695">
    <property type="entry name" value="DEPHOSPHO-COA KINASE-RELATED"/>
    <property type="match status" value="1"/>
</dbReference>
<reference evidence="5 6" key="1">
    <citation type="submission" date="2015-07" db="EMBL/GenBank/DDBJ databases">
        <title>The genome of the fungus Escovopsis weberi, a specialized disease agent of ant agriculture.</title>
        <authorList>
            <person name="de Man T.J."/>
            <person name="Stajich J.E."/>
            <person name="Kubicek C.P."/>
            <person name="Chenthamara K."/>
            <person name="Atanasova L."/>
            <person name="Druzhinina I.S."/>
            <person name="Birnbaum S."/>
            <person name="Barribeau S.M."/>
            <person name="Teiling C."/>
            <person name="Suen G."/>
            <person name="Currie C."/>
            <person name="Gerardo N.M."/>
        </authorList>
    </citation>
    <scope>NUCLEOTIDE SEQUENCE [LARGE SCALE GENOMIC DNA]</scope>
</reference>
<organism evidence="5 6">
    <name type="scientific">Escovopsis weberi</name>
    <dbReference type="NCBI Taxonomy" id="150374"/>
    <lineage>
        <taxon>Eukaryota</taxon>
        <taxon>Fungi</taxon>
        <taxon>Dikarya</taxon>
        <taxon>Ascomycota</taxon>
        <taxon>Pezizomycotina</taxon>
        <taxon>Sordariomycetes</taxon>
        <taxon>Hypocreomycetidae</taxon>
        <taxon>Hypocreales</taxon>
        <taxon>Hypocreaceae</taxon>
        <taxon>Escovopsis</taxon>
    </lineage>
</organism>
<keyword evidence="4" id="KW-0472">Membrane</keyword>
<keyword evidence="5" id="KW-0808">Transferase</keyword>
<accession>A0A0M8N424</accession>
<dbReference type="SUPFAM" id="SSF52540">
    <property type="entry name" value="P-loop containing nucleoside triphosphate hydrolases"/>
    <property type="match status" value="1"/>
</dbReference>
<dbReference type="PROSITE" id="PS51219">
    <property type="entry name" value="DPCK"/>
    <property type="match status" value="1"/>
</dbReference>
<evidence type="ECO:0000256" key="4">
    <source>
        <dbReference type="SAM" id="Phobius"/>
    </source>
</evidence>
<dbReference type="FunFam" id="3.40.50.300:FF:001227">
    <property type="entry name" value="Dephospho-CoA kinase CAB5"/>
    <property type="match status" value="1"/>
</dbReference>
<evidence type="ECO:0000256" key="1">
    <source>
        <dbReference type="ARBA" id="ARBA00022741"/>
    </source>
</evidence>
<dbReference type="PANTHER" id="PTHR10695:SF46">
    <property type="entry name" value="BIFUNCTIONAL COENZYME A SYNTHASE-RELATED"/>
    <property type="match status" value="1"/>
</dbReference>
<keyword evidence="2" id="KW-0067">ATP-binding</keyword>
<dbReference type="InterPro" id="IPR001977">
    <property type="entry name" value="Depp_CoAkinase"/>
</dbReference>